<dbReference type="CDD" id="cd12148">
    <property type="entry name" value="fungal_TF_MHR"/>
    <property type="match status" value="1"/>
</dbReference>
<proteinExistence type="predicted"/>
<keyword evidence="4" id="KW-0804">Transcription</keyword>
<sequence>MSADIQGILNRSNRTISRTARPKKRPVAKSNAQGKSHAPDVKVQAMEINADTRPAIANYLEQLLKDSQELHDRRRRLKQDNQPNGDEQSVDFQQVGHDSNVPTEPPVQGILLNDRPWFQSNDAPIVPLYISEATCTAFATRLCRCLKATNTPTPHLPRSRYIDESVIVSLLDRDLQWPSHVSAQLMVKTALGHIIPSFHLALKKDTVDMLYTVYQRGDFCNPGVKCKYFALFAIAQVYSTPYDLSDTSNIPGLAYFAKALSLIQVIPERPSMIHIESLLLIAYYYQFLNRFHSAYLLIGNALRLSLSIGLNYNIPQAQGLHPVAREHRIRIWWTIYVLDRFWGSKSGFPVQIHDADIHVDIPSTSISETYHEQFSDGAYQVGAIELARIMGNTTGEIYCGRISAETFLHREQRLLTQLKQWAESIPSHLRLREDIPNTKHLVQMHLQFNFCVILAIRPVLLHVLTLKTKDQCNQSADFTSPVLITLSEACIHAARHTLALCVNEWTGGSLAVFGYAFPAFLFSAALILVISSLLPLGDPNDLASAATALEILKNLSLSDNLASRDLYERLQMVLQYLRCSPLCNALLAHSADNAADADLSTAEPSELQPGRALSNLQSSRPLEDSGETNVPYLTAEMALHQPTMLDFLTQSSVDFGLEPTDFLNDFDLAFSMSSDSPFT</sequence>
<dbReference type="OrthoDB" id="3990906at2759"/>
<evidence type="ECO:0000259" key="7">
    <source>
        <dbReference type="SMART" id="SM00906"/>
    </source>
</evidence>
<organism evidence="8 9">
    <name type="scientific">Penicillium bovifimosum</name>
    <dbReference type="NCBI Taxonomy" id="126998"/>
    <lineage>
        <taxon>Eukaryota</taxon>
        <taxon>Fungi</taxon>
        <taxon>Dikarya</taxon>
        <taxon>Ascomycota</taxon>
        <taxon>Pezizomycotina</taxon>
        <taxon>Eurotiomycetes</taxon>
        <taxon>Eurotiomycetidae</taxon>
        <taxon>Eurotiales</taxon>
        <taxon>Aspergillaceae</taxon>
        <taxon>Penicillium</taxon>
    </lineage>
</organism>
<dbReference type="PANTHER" id="PTHR47540:SF6">
    <property type="entry name" value="ZN(II)2CYS6 TRANSCRIPTION FACTOR (EUROFUNG)"/>
    <property type="match status" value="1"/>
</dbReference>
<comment type="subcellular location">
    <subcellularLocation>
        <location evidence="1">Nucleus</location>
    </subcellularLocation>
</comment>
<evidence type="ECO:0000256" key="3">
    <source>
        <dbReference type="ARBA" id="ARBA00023125"/>
    </source>
</evidence>
<reference evidence="8" key="1">
    <citation type="submission" date="2022-11" db="EMBL/GenBank/DDBJ databases">
        <authorList>
            <person name="Petersen C."/>
        </authorList>
    </citation>
    <scope>NUCLEOTIDE SEQUENCE</scope>
    <source>
        <strain evidence="8">IBT 22155</strain>
    </source>
</reference>
<keyword evidence="9" id="KW-1185">Reference proteome</keyword>
<gene>
    <name evidence="8" type="ORF">N7515_005067</name>
</gene>
<dbReference type="AlphaFoldDB" id="A0A9W9H1B5"/>
<evidence type="ECO:0000256" key="5">
    <source>
        <dbReference type="ARBA" id="ARBA00023242"/>
    </source>
</evidence>
<dbReference type="GO" id="GO:0008270">
    <property type="term" value="F:zinc ion binding"/>
    <property type="evidence" value="ECO:0007669"/>
    <property type="project" value="InterPro"/>
</dbReference>
<dbReference type="GO" id="GO:0006351">
    <property type="term" value="P:DNA-templated transcription"/>
    <property type="evidence" value="ECO:0007669"/>
    <property type="project" value="InterPro"/>
</dbReference>
<dbReference type="GO" id="GO:0043565">
    <property type="term" value="F:sequence-specific DNA binding"/>
    <property type="evidence" value="ECO:0007669"/>
    <property type="project" value="TreeGrafter"/>
</dbReference>
<reference evidence="8" key="2">
    <citation type="journal article" date="2023" name="IMA Fungus">
        <title>Comparative genomic study of the Penicillium genus elucidates a diverse pangenome and 15 lateral gene transfer events.</title>
        <authorList>
            <person name="Petersen C."/>
            <person name="Sorensen T."/>
            <person name="Nielsen M.R."/>
            <person name="Sondergaard T.E."/>
            <person name="Sorensen J.L."/>
            <person name="Fitzpatrick D.A."/>
            <person name="Frisvad J.C."/>
            <person name="Nielsen K.L."/>
        </authorList>
    </citation>
    <scope>NUCLEOTIDE SEQUENCE</scope>
    <source>
        <strain evidence="8">IBT 22155</strain>
    </source>
</reference>
<dbReference type="PANTHER" id="PTHR47540">
    <property type="entry name" value="THIAMINE REPRESSIBLE GENES REGULATORY PROTEIN THI5"/>
    <property type="match status" value="1"/>
</dbReference>
<feature type="compositionally biased region" description="Polar residues" evidence="6">
    <location>
        <begin position="9"/>
        <end position="18"/>
    </location>
</feature>
<name>A0A9W9H1B5_9EURO</name>
<dbReference type="Pfam" id="PF04082">
    <property type="entry name" value="Fungal_trans"/>
    <property type="match status" value="1"/>
</dbReference>
<feature type="domain" description="Xylanolytic transcriptional activator regulatory" evidence="7">
    <location>
        <begin position="294"/>
        <end position="368"/>
    </location>
</feature>
<dbReference type="GeneID" id="81404981"/>
<keyword evidence="2" id="KW-0805">Transcription regulation</keyword>
<accession>A0A9W9H1B5</accession>
<evidence type="ECO:0000313" key="9">
    <source>
        <dbReference type="Proteomes" id="UP001149079"/>
    </source>
</evidence>
<dbReference type="GO" id="GO:0045944">
    <property type="term" value="P:positive regulation of transcription by RNA polymerase II"/>
    <property type="evidence" value="ECO:0007669"/>
    <property type="project" value="TreeGrafter"/>
</dbReference>
<dbReference type="InterPro" id="IPR051711">
    <property type="entry name" value="Stress_Response_Reg"/>
</dbReference>
<feature type="region of interest" description="Disordered" evidence="6">
    <location>
        <begin position="1"/>
        <end position="42"/>
    </location>
</feature>
<evidence type="ECO:0000256" key="6">
    <source>
        <dbReference type="SAM" id="MobiDB-lite"/>
    </source>
</evidence>
<dbReference type="InterPro" id="IPR007219">
    <property type="entry name" value="XnlR_reg_dom"/>
</dbReference>
<dbReference type="GO" id="GO:0005634">
    <property type="term" value="C:nucleus"/>
    <property type="evidence" value="ECO:0007669"/>
    <property type="project" value="UniProtKB-SubCell"/>
</dbReference>
<dbReference type="SMART" id="SM00906">
    <property type="entry name" value="Fungal_trans"/>
    <property type="match status" value="1"/>
</dbReference>
<evidence type="ECO:0000256" key="4">
    <source>
        <dbReference type="ARBA" id="ARBA00023163"/>
    </source>
</evidence>
<evidence type="ECO:0000256" key="1">
    <source>
        <dbReference type="ARBA" id="ARBA00004123"/>
    </source>
</evidence>
<keyword evidence="3" id="KW-0238">DNA-binding</keyword>
<comment type="caution">
    <text evidence="8">The sequence shown here is derived from an EMBL/GenBank/DDBJ whole genome shotgun (WGS) entry which is preliminary data.</text>
</comment>
<evidence type="ECO:0000313" key="8">
    <source>
        <dbReference type="EMBL" id="KAJ5135789.1"/>
    </source>
</evidence>
<dbReference type="EMBL" id="JAPQKL010000004">
    <property type="protein sequence ID" value="KAJ5135789.1"/>
    <property type="molecule type" value="Genomic_DNA"/>
</dbReference>
<dbReference type="RefSeq" id="XP_056522761.1">
    <property type="nucleotide sequence ID" value="XM_056665811.1"/>
</dbReference>
<feature type="region of interest" description="Disordered" evidence="6">
    <location>
        <begin position="598"/>
        <end position="627"/>
    </location>
</feature>
<keyword evidence="5" id="KW-0539">Nucleus</keyword>
<protein>
    <recommendedName>
        <fullName evidence="7">Xylanolytic transcriptional activator regulatory domain-containing protein</fullName>
    </recommendedName>
</protein>
<evidence type="ECO:0000256" key="2">
    <source>
        <dbReference type="ARBA" id="ARBA00023015"/>
    </source>
</evidence>
<dbReference type="Proteomes" id="UP001149079">
    <property type="component" value="Unassembled WGS sequence"/>
</dbReference>